<dbReference type="InterPro" id="IPR016135">
    <property type="entry name" value="UBQ-conjugating_enzyme/RWD"/>
</dbReference>
<evidence type="ECO:0000259" key="9">
    <source>
        <dbReference type="PROSITE" id="PS50127"/>
    </source>
</evidence>
<dbReference type="InterPro" id="IPR000608">
    <property type="entry name" value="UBC"/>
</dbReference>
<keyword evidence="3 7" id="KW-0547">Nucleotide-binding</keyword>
<reference evidence="10 11" key="1">
    <citation type="journal article" date="2024" name="Nat. Commun.">
        <title>Phylogenomics reveals the evolutionary origins of lichenization in chlorophyte algae.</title>
        <authorList>
            <person name="Puginier C."/>
            <person name="Libourel C."/>
            <person name="Otte J."/>
            <person name="Skaloud P."/>
            <person name="Haon M."/>
            <person name="Grisel S."/>
            <person name="Petersen M."/>
            <person name="Berrin J.G."/>
            <person name="Delaux P.M."/>
            <person name="Dal Grande F."/>
            <person name="Keller J."/>
        </authorList>
    </citation>
    <scope>NUCLEOTIDE SEQUENCE [LARGE SCALE GENOMIC DNA]</scope>
    <source>
        <strain evidence="10 11">SAG 2043</strain>
    </source>
</reference>
<dbReference type="GO" id="GO:0005524">
    <property type="term" value="F:ATP binding"/>
    <property type="evidence" value="ECO:0007669"/>
    <property type="project" value="UniProtKB-UniRule"/>
</dbReference>
<feature type="active site" description="Glycyl thioester intermediate" evidence="6">
    <location>
        <position position="80"/>
    </location>
</feature>
<dbReference type="SMART" id="SM00212">
    <property type="entry name" value="UBCc"/>
    <property type="match status" value="1"/>
</dbReference>
<dbReference type="AlphaFoldDB" id="A0AAW1P7Y8"/>
<dbReference type="SUPFAM" id="SSF54495">
    <property type="entry name" value="UBC-like"/>
    <property type="match status" value="1"/>
</dbReference>
<sequence>MAHELKMLQRDPPPGVCAWPKADRIDELEAQVQGPKNTVYEGGIFRLSIHLPARYPFEPPKVQFLTKVYHPNIDSGGRVCLDTLNMPPKGAWKPSLNIAAVLASIGLLLAEPNADDGLMTEITDEFKHNPELFDSKARQMTATHATDQASASLPRCQDADKVVQEAGSLQSMPKMDIPASKPPDAGAAANTPTPTDIAKHPAQAVPVQVSRLGLKRPRPG</sequence>
<keyword evidence="11" id="KW-1185">Reference proteome</keyword>
<comment type="caution">
    <text evidence="10">The sequence shown here is derived from an EMBL/GenBank/DDBJ whole genome shotgun (WGS) entry which is preliminary data.</text>
</comment>
<feature type="compositionally biased region" description="Polar residues" evidence="8">
    <location>
        <begin position="141"/>
        <end position="151"/>
    </location>
</feature>
<evidence type="ECO:0000256" key="6">
    <source>
        <dbReference type="PROSITE-ProRule" id="PRU10133"/>
    </source>
</evidence>
<dbReference type="PROSITE" id="PS50127">
    <property type="entry name" value="UBC_2"/>
    <property type="match status" value="1"/>
</dbReference>
<comment type="similarity">
    <text evidence="7">Belongs to the ubiquitin-conjugating enzyme family.</text>
</comment>
<evidence type="ECO:0000256" key="3">
    <source>
        <dbReference type="ARBA" id="ARBA00022741"/>
    </source>
</evidence>
<dbReference type="GO" id="GO:0061631">
    <property type="term" value="F:ubiquitin conjugating enzyme activity"/>
    <property type="evidence" value="ECO:0007669"/>
    <property type="project" value="UniProtKB-EC"/>
</dbReference>
<evidence type="ECO:0000313" key="11">
    <source>
        <dbReference type="Proteomes" id="UP001489004"/>
    </source>
</evidence>
<evidence type="ECO:0000256" key="5">
    <source>
        <dbReference type="ARBA" id="ARBA00022840"/>
    </source>
</evidence>
<evidence type="ECO:0000256" key="4">
    <source>
        <dbReference type="ARBA" id="ARBA00022786"/>
    </source>
</evidence>
<protein>
    <recommendedName>
        <fullName evidence="1">E2 ubiquitin-conjugating enzyme</fullName>
        <ecNumber evidence="1">2.3.2.23</ecNumber>
    </recommendedName>
</protein>
<organism evidence="10 11">
    <name type="scientific">[Myrmecia] bisecta</name>
    <dbReference type="NCBI Taxonomy" id="41462"/>
    <lineage>
        <taxon>Eukaryota</taxon>
        <taxon>Viridiplantae</taxon>
        <taxon>Chlorophyta</taxon>
        <taxon>core chlorophytes</taxon>
        <taxon>Trebouxiophyceae</taxon>
        <taxon>Trebouxiales</taxon>
        <taxon>Trebouxiaceae</taxon>
        <taxon>Myrmecia</taxon>
    </lineage>
</organism>
<dbReference type="EC" id="2.3.2.23" evidence="1"/>
<dbReference type="PANTHER" id="PTHR24067">
    <property type="entry name" value="UBIQUITIN-CONJUGATING ENZYME E2"/>
    <property type="match status" value="1"/>
</dbReference>
<gene>
    <name evidence="10" type="ORF">WJX72_001272</name>
</gene>
<name>A0AAW1P7Y8_9CHLO</name>
<dbReference type="InterPro" id="IPR023313">
    <property type="entry name" value="UBQ-conjugating_AS"/>
</dbReference>
<evidence type="ECO:0000313" key="10">
    <source>
        <dbReference type="EMBL" id="KAK9804207.1"/>
    </source>
</evidence>
<evidence type="ECO:0000256" key="1">
    <source>
        <dbReference type="ARBA" id="ARBA00012486"/>
    </source>
</evidence>
<evidence type="ECO:0000256" key="7">
    <source>
        <dbReference type="RuleBase" id="RU362109"/>
    </source>
</evidence>
<dbReference type="Proteomes" id="UP001489004">
    <property type="component" value="Unassembled WGS sequence"/>
</dbReference>
<evidence type="ECO:0000256" key="2">
    <source>
        <dbReference type="ARBA" id="ARBA00022679"/>
    </source>
</evidence>
<dbReference type="PROSITE" id="PS00183">
    <property type="entry name" value="UBC_1"/>
    <property type="match status" value="1"/>
</dbReference>
<evidence type="ECO:0000256" key="8">
    <source>
        <dbReference type="SAM" id="MobiDB-lite"/>
    </source>
</evidence>
<dbReference type="Gene3D" id="3.10.110.10">
    <property type="entry name" value="Ubiquitin Conjugating Enzyme"/>
    <property type="match status" value="1"/>
</dbReference>
<feature type="domain" description="UBC core" evidence="9">
    <location>
        <begin position="1"/>
        <end position="146"/>
    </location>
</feature>
<keyword evidence="4 7" id="KW-0833">Ubl conjugation pathway</keyword>
<proteinExistence type="inferred from homology"/>
<dbReference type="Pfam" id="PF00179">
    <property type="entry name" value="UQ_con"/>
    <property type="match status" value="1"/>
</dbReference>
<accession>A0AAW1P7Y8</accession>
<dbReference type="CDD" id="cd23805">
    <property type="entry name" value="UBCc_UBE2T"/>
    <property type="match status" value="1"/>
</dbReference>
<feature type="region of interest" description="Disordered" evidence="8">
    <location>
        <begin position="141"/>
        <end position="220"/>
    </location>
</feature>
<dbReference type="EMBL" id="JALJOR010000018">
    <property type="protein sequence ID" value="KAK9804207.1"/>
    <property type="molecule type" value="Genomic_DNA"/>
</dbReference>
<dbReference type="InterPro" id="IPR050113">
    <property type="entry name" value="Ub_conjugating_enzyme"/>
</dbReference>
<keyword evidence="5 7" id="KW-0067">ATP-binding</keyword>
<keyword evidence="2" id="KW-0808">Transferase</keyword>
<dbReference type="FunFam" id="3.10.110.10:FF:000041">
    <property type="entry name" value="Ubiquitin-conjugating enzyme E2 T"/>
    <property type="match status" value="1"/>
</dbReference>